<accession>A0A515MKD4</accession>
<feature type="region of interest" description="Disordered" evidence="1">
    <location>
        <begin position="304"/>
        <end position="361"/>
    </location>
</feature>
<dbReference type="KEGG" id="vg:55618879"/>
<dbReference type="GeneID" id="55618879"/>
<evidence type="ECO:0000313" key="2">
    <source>
        <dbReference type="EMBL" id="QDM57131.1"/>
    </source>
</evidence>
<sequence>MSDIIDEIDALVDEQLSGYGERSGYDYNVNQERCPHCERQWHGLKITRRIESMAAQVAYDEDYRYADDDSEVLCPGSSFIGPWATKLQIQAIRTARLVGGIPSVPYTRMREPGDHGIESTSWSAPRIRNNPFTRRNGELRVRPLGYSLPSSDERGWSEIGRVTEFGLGPVEDIRRRELAWQPSQLTRGDVIAMDIADGRRQFAVIVDIVEHDDGTTSFVTEDPRYSARAQQLRDALVRERASAREASTRGAEVSQTIVDETSMFDDSQWSILTSRFRDSGPIPPELQFPQEWPDFIEATLRMLGSPNPFLPARPQHGSQPEPDTRTTQERALPRPSTTPPMWAVDAGRQRRTRTNSRRRHR</sequence>
<gene>
    <name evidence="2" type="primary">68</name>
    <name evidence="2" type="ORF">SEA_WHACK_68</name>
</gene>
<keyword evidence="3" id="KW-1185">Reference proteome</keyword>
<proteinExistence type="predicted"/>
<organism evidence="2 3">
    <name type="scientific">Rhodococcus phage Whack</name>
    <dbReference type="NCBI Taxonomy" id="2591132"/>
    <lineage>
        <taxon>Viruses</taxon>
        <taxon>Duplodnaviria</taxon>
        <taxon>Heunggongvirae</taxon>
        <taxon>Uroviricota</taxon>
        <taxon>Caudoviricetes</taxon>
        <taxon>Whackvirus</taxon>
        <taxon>Whackvirus whack</taxon>
    </lineage>
</organism>
<feature type="compositionally biased region" description="Basic residues" evidence="1">
    <location>
        <begin position="349"/>
        <end position="361"/>
    </location>
</feature>
<name>A0A515MKD4_9CAUD</name>
<evidence type="ECO:0000313" key="3">
    <source>
        <dbReference type="Proteomes" id="UP000319882"/>
    </source>
</evidence>
<protein>
    <submittedName>
        <fullName evidence="2">Uncharacterized protein</fullName>
    </submittedName>
</protein>
<feature type="compositionally biased region" description="Basic and acidic residues" evidence="1">
    <location>
        <begin position="322"/>
        <end position="332"/>
    </location>
</feature>
<reference evidence="2 3" key="1">
    <citation type="submission" date="2019-05" db="EMBL/GenBank/DDBJ databases">
        <authorList>
            <person name="Beaulieu J."/>
            <person name="Cox M."/>
            <person name="Nazim E."/>
            <person name="Robinson Z."/>
            <person name="Molloy S.D."/>
            <person name="Garlena R.A."/>
            <person name="Russell D.A."/>
            <person name="Pope W.H."/>
            <person name="Jacobs-Sera D."/>
            <person name="Hatfull G.F."/>
        </authorList>
    </citation>
    <scope>NUCLEOTIDE SEQUENCE [LARGE SCALE GENOMIC DNA]</scope>
</reference>
<dbReference type="RefSeq" id="YP_009848458.1">
    <property type="nucleotide sequence ID" value="NC_048784.1"/>
</dbReference>
<dbReference type="Proteomes" id="UP000319882">
    <property type="component" value="Segment"/>
</dbReference>
<evidence type="ECO:0000256" key="1">
    <source>
        <dbReference type="SAM" id="MobiDB-lite"/>
    </source>
</evidence>
<dbReference type="EMBL" id="MK967393">
    <property type="protein sequence ID" value="QDM57131.1"/>
    <property type="molecule type" value="Genomic_DNA"/>
</dbReference>